<dbReference type="OrthoDB" id="7679506at2"/>
<sequence length="96" mass="10089">MCTPRTDRLAAFALVLLLSGCADYMSRRDTVTVGAGNAMDANMAIHTVQPFPRQAYNTNLSRDGRSAVNAQERFLEPGDPDVVTAAGSEAAISGGS</sequence>
<proteinExistence type="predicted"/>
<dbReference type="Proteomes" id="UP000049983">
    <property type="component" value="Unassembled WGS sequence"/>
</dbReference>
<name>A0A0M6ZYN8_9HYPH</name>
<keyword evidence="2" id="KW-1185">Reference proteome</keyword>
<dbReference type="GeneID" id="97668603"/>
<dbReference type="AlphaFoldDB" id="A0A0M6ZYN8"/>
<gene>
    <name evidence="1" type="ORF">LA5096_01174</name>
</gene>
<reference evidence="2" key="1">
    <citation type="submission" date="2015-07" db="EMBL/GenBank/DDBJ databases">
        <authorList>
            <person name="Rodrigo-Torres Lidia"/>
            <person name="Arahal R.David."/>
        </authorList>
    </citation>
    <scope>NUCLEOTIDE SEQUENCE [LARGE SCALE GENOMIC DNA]</scope>
    <source>
        <strain evidence="2">CECT 5096</strain>
    </source>
</reference>
<evidence type="ECO:0000313" key="2">
    <source>
        <dbReference type="Proteomes" id="UP000049983"/>
    </source>
</evidence>
<accession>A0A0M6ZYN8</accession>
<dbReference type="PROSITE" id="PS51257">
    <property type="entry name" value="PROKAR_LIPOPROTEIN"/>
    <property type="match status" value="1"/>
</dbReference>
<evidence type="ECO:0000313" key="1">
    <source>
        <dbReference type="EMBL" id="CTQ66643.1"/>
    </source>
</evidence>
<dbReference type="EMBL" id="CXWC01000002">
    <property type="protein sequence ID" value="CTQ66643.1"/>
    <property type="molecule type" value="Genomic_DNA"/>
</dbReference>
<organism evidence="1 2">
    <name type="scientific">Roseibium album</name>
    <dbReference type="NCBI Taxonomy" id="311410"/>
    <lineage>
        <taxon>Bacteria</taxon>
        <taxon>Pseudomonadati</taxon>
        <taxon>Pseudomonadota</taxon>
        <taxon>Alphaproteobacteria</taxon>
        <taxon>Hyphomicrobiales</taxon>
        <taxon>Stappiaceae</taxon>
        <taxon>Roseibium</taxon>
    </lineage>
</organism>
<dbReference type="RefSeq" id="WP_144435958.1">
    <property type="nucleotide sequence ID" value="NZ_CANKXR010000002.1"/>
</dbReference>
<protein>
    <submittedName>
        <fullName evidence="1">Uncharacterized protein</fullName>
    </submittedName>
</protein>